<dbReference type="InterPro" id="IPR027417">
    <property type="entry name" value="P-loop_NTPase"/>
</dbReference>
<comment type="caution">
    <text evidence="2">The sequence shown here is derived from an EMBL/GenBank/DDBJ whole genome shotgun (WGS) entry which is preliminary data.</text>
</comment>
<keyword evidence="2" id="KW-0547">Nucleotide-binding</keyword>
<feature type="domain" description="AAA+ ATPase" evidence="1">
    <location>
        <begin position="127"/>
        <end position="272"/>
    </location>
</feature>
<dbReference type="SMART" id="SM00382">
    <property type="entry name" value="AAA"/>
    <property type="match status" value="1"/>
</dbReference>
<dbReference type="GO" id="GO:0006260">
    <property type="term" value="P:DNA replication"/>
    <property type="evidence" value="ECO:0007669"/>
    <property type="project" value="TreeGrafter"/>
</dbReference>
<dbReference type="PANTHER" id="PTHR30050">
    <property type="entry name" value="CHROMOSOMAL REPLICATION INITIATOR PROTEIN DNAA"/>
    <property type="match status" value="1"/>
</dbReference>
<dbReference type="PANTHER" id="PTHR30050:SF4">
    <property type="entry name" value="ATP-BINDING PROTEIN RV3427C IN INSERTION SEQUENCE-RELATED"/>
    <property type="match status" value="1"/>
</dbReference>
<gene>
    <name evidence="2" type="ORF">PVN32_16320</name>
</gene>
<dbReference type="GO" id="GO:0005524">
    <property type="term" value="F:ATP binding"/>
    <property type="evidence" value="ECO:0007669"/>
    <property type="project" value="UniProtKB-KW"/>
</dbReference>
<dbReference type="InterPro" id="IPR003593">
    <property type="entry name" value="AAA+_ATPase"/>
</dbReference>
<keyword evidence="2" id="KW-0067">ATP-binding</keyword>
<evidence type="ECO:0000259" key="1">
    <source>
        <dbReference type="SMART" id="SM00382"/>
    </source>
</evidence>
<dbReference type="AlphaFoldDB" id="A0AAW6KCV7"/>
<evidence type="ECO:0000313" key="3">
    <source>
        <dbReference type="Proteomes" id="UP001216709"/>
    </source>
</evidence>
<dbReference type="CDD" id="cd00009">
    <property type="entry name" value="AAA"/>
    <property type="match status" value="1"/>
</dbReference>
<dbReference type="EMBL" id="JARAFO010000061">
    <property type="protein sequence ID" value="MDE1453730.1"/>
    <property type="molecule type" value="Genomic_DNA"/>
</dbReference>
<protein>
    <submittedName>
        <fullName evidence="2">ATP-binding protein</fullName>
    </submittedName>
</protein>
<accession>A0AAW6KCV7</accession>
<reference evidence="2" key="1">
    <citation type="submission" date="2022-12" db="EMBL/GenBank/DDBJ databases">
        <title>Draft Genome Sequences of Bacillus licheniformis and Bacillus paralicheniformis strains isolated from Irish skim milk powders.</title>
        <authorList>
            <person name="Lourenco A."/>
            <person name="Li F."/>
            <person name="Geraldine D."/>
            <person name="Tobin J.T."/>
            <person name="Butler F."/>
            <person name="Jordan K."/>
            <person name="Obrien T."/>
        </authorList>
    </citation>
    <scope>NUCLEOTIDE SEQUENCE</scope>
    <source>
        <strain evidence="2">3370</strain>
    </source>
</reference>
<sequence>MIQEQKTNTRASFKTISPKFKSLAHLIPEKIGTRICPDCGTEVPIYRKGEKEISHCLTCDNKGLEKEMNEFKRQSEAEAFFWNNSLIPPDTRDKTFENYPLKTATESQIAAFSKIKWYAENFGQWEGFDSLMLQGSYGVGKSHLAHSAAMHIKSLGKKVAFINTKMLLRRIRNAYGERSKETEEGILQNIEKSDFLVIDDLGAEYVKKDKGGEESWGADLMLSIVESREHAPTIITTNYNSQDLKNKYGQHGGRIVSRSLTGAKVIKIQGPDNRLEVATSGW</sequence>
<organism evidence="2 3">
    <name type="scientific">Bacillus paralicheniformis</name>
    <dbReference type="NCBI Taxonomy" id="1648923"/>
    <lineage>
        <taxon>Bacteria</taxon>
        <taxon>Bacillati</taxon>
        <taxon>Bacillota</taxon>
        <taxon>Bacilli</taxon>
        <taxon>Bacillales</taxon>
        <taxon>Bacillaceae</taxon>
        <taxon>Bacillus</taxon>
    </lineage>
</organism>
<proteinExistence type="predicted"/>
<dbReference type="InterPro" id="IPR002611">
    <property type="entry name" value="IstB_ATP-bd"/>
</dbReference>
<dbReference type="Gene3D" id="3.40.50.300">
    <property type="entry name" value="P-loop containing nucleotide triphosphate hydrolases"/>
    <property type="match status" value="1"/>
</dbReference>
<dbReference type="Proteomes" id="UP001216709">
    <property type="component" value="Unassembled WGS sequence"/>
</dbReference>
<dbReference type="SUPFAM" id="SSF52540">
    <property type="entry name" value="P-loop containing nucleoside triphosphate hydrolases"/>
    <property type="match status" value="1"/>
</dbReference>
<name>A0AAW6KCV7_9BACI</name>
<dbReference type="Pfam" id="PF01695">
    <property type="entry name" value="IstB_IS21"/>
    <property type="match status" value="1"/>
</dbReference>
<evidence type="ECO:0000313" key="2">
    <source>
        <dbReference type="EMBL" id="MDE1453730.1"/>
    </source>
</evidence>
<dbReference type="RefSeq" id="WP_026587148.1">
    <property type="nucleotide sequence ID" value="NZ_JADMUO010000003.1"/>
</dbReference>